<evidence type="ECO:0000256" key="4">
    <source>
        <dbReference type="ARBA" id="ARBA00022692"/>
    </source>
</evidence>
<feature type="transmembrane region" description="Helical" evidence="7">
    <location>
        <begin position="47"/>
        <end position="68"/>
    </location>
</feature>
<evidence type="ECO:0000256" key="6">
    <source>
        <dbReference type="ARBA" id="ARBA00023136"/>
    </source>
</evidence>
<dbReference type="InterPro" id="IPR010656">
    <property type="entry name" value="DctM"/>
</dbReference>
<evidence type="ECO:0000313" key="9">
    <source>
        <dbReference type="EMBL" id="MBW8637295.1"/>
    </source>
</evidence>
<feature type="transmembrane region" description="Helical" evidence="7">
    <location>
        <begin position="358"/>
        <end position="387"/>
    </location>
</feature>
<dbReference type="EMBL" id="JAICBX010000002">
    <property type="protein sequence ID" value="MBW8637295.1"/>
    <property type="molecule type" value="Genomic_DNA"/>
</dbReference>
<feature type="transmembrane region" description="Helical" evidence="7">
    <location>
        <begin position="104"/>
        <end position="125"/>
    </location>
</feature>
<feature type="transmembrane region" description="Helical" evidence="7">
    <location>
        <begin position="243"/>
        <end position="259"/>
    </location>
</feature>
<feature type="transmembrane region" description="Helical" evidence="7">
    <location>
        <begin position="279"/>
        <end position="297"/>
    </location>
</feature>
<dbReference type="GO" id="GO:0022857">
    <property type="term" value="F:transmembrane transporter activity"/>
    <property type="evidence" value="ECO:0007669"/>
    <property type="project" value="UniProtKB-UniRule"/>
</dbReference>
<dbReference type="PANTHER" id="PTHR33362">
    <property type="entry name" value="SIALIC ACID TRAP TRANSPORTER PERMEASE PROTEIN SIAT-RELATED"/>
    <property type="match status" value="1"/>
</dbReference>
<feature type="transmembrane region" description="Helical" evidence="7">
    <location>
        <begin position="170"/>
        <end position="195"/>
    </location>
</feature>
<feature type="transmembrane region" description="Helical" evidence="7">
    <location>
        <begin position="137"/>
        <end position="164"/>
    </location>
</feature>
<proteinExistence type="inferred from homology"/>
<dbReference type="GO" id="GO:0005886">
    <property type="term" value="C:plasma membrane"/>
    <property type="evidence" value="ECO:0007669"/>
    <property type="project" value="UniProtKB-SubCell"/>
</dbReference>
<evidence type="ECO:0000256" key="5">
    <source>
        <dbReference type="ARBA" id="ARBA00022989"/>
    </source>
</evidence>
<keyword evidence="3 7" id="KW-0997">Cell inner membrane</keyword>
<dbReference type="PIRSF" id="PIRSF006066">
    <property type="entry name" value="HI0050"/>
    <property type="match status" value="1"/>
</dbReference>
<evidence type="ECO:0000256" key="7">
    <source>
        <dbReference type="RuleBase" id="RU369079"/>
    </source>
</evidence>
<reference evidence="9" key="1">
    <citation type="submission" date="2021-08" db="EMBL/GenBank/DDBJ databases">
        <title>Hoeflea bacterium WL0058 sp. nov., isolated from the sediment.</title>
        <authorList>
            <person name="Wang L."/>
            <person name="Zhang D."/>
        </authorList>
    </citation>
    <scope>NUCLEOTIDE SEQUENCE</scope>
    <source>
        <strain evidence="9">WL0058</strain>
    </source>
</reference>
<evidence type="ECO:0000313" key="10">
    <source>
        <dbReference type="Proteomes" id="UP001196509"/>
    </source>
</evidence>
<dbReference type="NCBIfam" id="TIGR00786">
    <property type="entry name" value="dctM"/>
    <property type="match status" value="1"/>
</dbReference>
<comment type="subcellular location">
    <subcellularLocation>
        <location evidence="1 7">Cell inner membrane</location>
        <topology evidence="1 7">Multi-pass membrane protein</topology>
    </subcellularLocation>
</comment>
<feature type="transmembrane region" description="Helical" evidence="7">
    <location>
        <begin position="215"/>
        <end position="237"/>
    </location>
</feature>
<comment type="function">
    <text evidence="7">Part of the tripartite ATP-independent periplasmic (TRAP) transport system.</text>
</comment>
<keyword evidence="5 7" id="KW-1133">Transmembrane helix</keyword>
<comment type="similarity">
    <text evidence="7">Belongs to the TRAP transporter large permease family.</text>
</comment>
<comment type="caution">
    <text evidence="9">The sequence shown here is derived from an EMBL/GenBank/DDBJ whole genome shotgun (WGS) entry which is preliminary data.</text>
</comment>
<protein>
    <recommendedName>
        <fullName evidence="7">TRAP transporter large permease protein</fullName>
    </recommendedName>
</protein>
<dbReference type="AlphaFoldDB" id="A0AAE3CZG4"/>
<organism evidence="9 10">
    <name type="scientific">Flavimaribacter sediminis</name>
    <dbReference type="NCBI Taxonomy" id="2865987"/>
    <lineage>
        <taxon>Bacteria</taxon>
        <taxon>Pseudomonadati</taxon>
        <taxon>Pseudomonadota</taxon>
        <taxon>Alphaproteobacteria</taxon>
        <taxon>Hyphomicrobiales</taxon>
        <taxon>Rhizobiaceae</taxon>
        <taxon>Flavimaribacter</taxon>
    </lineage>
</organism>
<dbReference type="RefSeq" id="WP_220228013.1">
    <property type="nucleotide sequence ID" value="NZ_JAICBX010000002.1"/>
</dbReference>
<dbReference type="InterPro" id="IPR004681">
    <property type="entry name" value="TRAP_DctM"/>
</dbReference>
<gene>
    <name evidence="9" type="ORF">K1W69_08855</name>
</gene>
<evidence type="ECO:0000256" key="2">
    <source>
        <dbReference type="ARBA" id="ARBA00022475"/>
    </source>
</evidence>
<keyword evidence="2" id="KW-1003">Cell membrane</keyword>
<feature type="domain" description="TRAP C4-dicarboxylate transport system permease DctM subunit" evidence="8">
    <location>
        <begin position="12"/>
        <end position="419"/>
    </location>
</feature>
<name>A0AAE3CZG4_9HYPH</name>
<evidence type="ECO:0000256" key="3">
    <source>
        <dbReference type="ARBA" id="ARBA00022519"/>
    </source>
</evidence>
<sequence>MSTEFLIMAALLIGSAIIGVPIGIALISSSIAYLWMRGLPLTMATDAIMQGFSSNYIFLAIPLFIFAARVMNAGTITDRMLAFAMGAVGHARGGLAQVNVLTSLIFSGMSGSATADAAGIGSVLVRMMRAKNRYPDGFAGAITAASSVIGPIFPPSIPMIFYAISANASVGGLFLGGVLPAILIALALMAASYWISVRRGFPTEERIPPRKVLSLFRSAALPLLTPVILLAGIYSGAMTPTEAAAAAAFYAMCISVFIYRTVGLRGFIDILVESSEKSAVVVMIIAGAFLFSSVIAIERLPNALAQWVDSWNMAPTAFFLLVNAVFLVLGMLLPAATILLVIVPVIVPAALGLGIDPIHFGVVIVINTMIGLVTPPYGVLIFVVSAVNRINAWSIIREIVPFILVLVASLVLLVLVPEFVMLLPRQFGY</sequence>
<feature type="transmembrane region" description="Helical" evidence="7">
    <location>
        <begin position="7"/>
        <end position="35"/>
    </location>
</feature>
<feature type="transmembrane region" description="Helical" evidence="7">
    <location>
        <begin position="317"/>
        <end position="346"/>
    </location>
</feature>
<dbReference type="PANTHER" id="PTHR33362:SF3">
    <property type="entry name" value="SIALIC ACID TRAP TRANSPORTER PERMEASE PROTEIN SIAT"/>
    <property type="match status" value="1"/>
</dbReference>
<keyword evidence="7" id="KW-0813">Transport</keyword>
<evidence type="ECO:0000259" key="8">
    <source>
        <dbReference type="Pfam" id="PF06808"/>
    </source>
</evidence>
<dbReference type="Pfam" id="PF06808">
    <property type="entry name" value="DctM"/>
    <property type="match status" value="1"/>
</dbReference>
<feature type="transmembrane region" description="Helical" evidence="7">
    <location>
        <begin position="399"/>
        <end position="423"/>
    </location>
</feature>
<keyword evidence="10" id="KW-1185">Reference proteome</keyword>
<comment type="subunit">
    <text evidence="7">The complex comprises the extracytoplasmic solute receptor protein and the two transmembrane proteins.</text>
</comment>
<evidence type="ECO:0000256" key="1">
    <source>
        <dbReference type="ARBA" id="ARBA00004429"/>
    </source>
</evidence>
<keyword evidence="4 7" id="KW-0812">Transmembrane</keyword>
<accession>A0AAE3CZG4</accession>
<keyword evidence="6 7" id="KW-0472">Membrane</keyword>
<dbReference type="Proteomes" id="UP001196509">
    <property type="component" value="Unassembled WGS sequence"/>
</dbReference>